<evidence type="ECO:0000313" key="3">
    <source>
        <dbReference type="Proteomes" id="UP000326924"/>
    </source>
</evidence>
<keyword evidence="3" id="KW-1185">Reference proteome</keyword>
<accession>A0A5J5EX51</accession>
<dbReference type="AlphaFoldDB" id="A0A5J5EX51"/>
<dbReference type="InParanoid" id="A0A5J5EX51"/>
<feature type="transmembrane region" description="Helical" evidence="1">
    <location>
        <begin position="56"/>
        <end position="78"/>
    </location>
</feature>
<proteinExistence type="predicted"/>
<evidence type="ECO:0000313" key="2">
    <source>
        <dbReference type="EMBL" id="KAA8906116.1"/>
    </source>
</evidence>
<comment type="caution">
    <text evidence="2">The sequence shown here is derived from an EMBL/GenBank/DDBJ whole genome shotgun (WGS) entry which is preliminary data.</text>
</comment>
<sequence length="191" mass="21505">MKPLPEATTMLSAHERLNYETFSEPALRAAVMEPLSYEDADTTHPRTKRYGRDMRVALLLLLGFVTLYLTSAFVFLVYKHASRFSLQQRLPASPLDSFINPKTSLAAAGAEFCRLFRDDDGRVGLYALKCRSGVGLDLVWSGNGSCLMLALGGDRWWQHARSWRVECGEMGERKWVGGIENGGARWEAWLE</sequence>
<organism evidence="2 3">
    <name type="scientific">Sphaerosporella brunnea</name>
    <dbReference type="NCBI Taxonomy" id="1250544"/>
    <lineage>
        <taxon>Eukaryota</taxon>
        <taxon>Fungi</taxon>
        <taxon>Dikarya</taxon>
        <taxon>Ascomycota</taxon>
        <taxon>Pezizomycotina</taxon>
        <taxon>Pezizomycetes</taxon>
        <taxon>Pezizales</taxon>
        <taxon>Pyronemataceae</taxon>
        <taxon>Sphaerosporella</taxon>
    </lineage>
</organism>
<gene>
    <name evidence="2" type="ORF">FN846DRAFT_907162</name>
</gene>
<keyword evidence="1" id="KW-0472">Membrane</keyword>
<keyword evidence="1" id="KW-1133">Transmembrane helix</keyword>
<keyword evidence="1" id="KW-0812">Transmembrane</keyword>
<dbReference type="Proteomes" id="UP000326924">
    <property type="component" value="Unassembled WGS sequence"/>
</dbReference>
<protein>
    <submittedName>
        <fullName evidence="2">Uncharacterized protein</fullName>
    </submittedName>
</protein>
<dbReference type="OrthoDB" id="10575013at2759"/>
<evidence type="ECO:0000256" key="1">
    <source>
        <dbReference type="SAM" id="Phobius"/>
    </source>
</evidence>
<name>A0A5J5EX51_9PEZI</name>
<dbReference type="EMBL" id="VXIS01000092">
    <property type="protein sequence ID" value="KAA8906116.1"/>
    <property type="molecule type" value="Genomic_DNA"/>
</dbReference>
<reference evidence="2 3" key="1">
    <citation type="submission" date="2019-09" db="EMBL/GenBank/DDBJ databases">
        <title>Draft genome of the ectomycorrhizal ascomycete Sphaerosporella brunnea.</title>
        <authorList>
            <consortium name="DOE Joint Genome Institute"/>
            <person name="Benucci G.M."/>
            <person name="Marozzi G."/>
            <person name="Antonielli L."/>
            <person name="Sanchez S."/>
            <person name="Marco P."/>
            <person name="Wang X."/>
            <person name="Falini L.B."/>
            <person name="Barry K."/>
            <person name="Haridas S."/>
            <person name="Lipzen A."/>
            <person name="Labutti K."/>
            <person name="Grigoriev I.V."/>
            <person name="Murat C."/>
            <person name="Martin F."/>
            <person name="Albertini E."/>
            <person name="Donnini D."/>
            <person name="Bonito G."/>
        </authorList>
    </citation>
    <scope>NUCLEOTIDE SEQUENCE [LARGE SCALE GENOMIC DNA]</scope>
    <source>
        <strain evidence="2 3">Sb_GMNB300</strain>
    </source>
</reference>